<keyword evidence="3 6" id="KW-0812">Transmembrane</keyword>
<proteinExistence type="predicted"/>
<dbReference type="RefSeq" id="WP_056969175.1">
    <property type="nucleotide sequence ID" value="NZ_AYZK01000002.1"/>
</dbReference>
<feature type="transmembrane region" description="Helical" evidence="6">
    <location>
        <begin position="165"/>
        <end position="192"/>
    </location>
</feature>
<protein>
    <submittedName>
        <fullName evidence="7">Ribonuclease BN</fullName>
    </submittedName>
</protein>
<evidence type="ECO:0000256" key="5">
    <source>
        <dbReference type="ARBA" id="ARBA00023136"/>
    </source>
</evidence>
<dbReference type="AlphaFoldDB" id="A0A0R2CG11"/>
<evidence type="ECO:0000256" key="1">
    <source>
        <dbReference type="ARBA" id="ARBA00004651"/>
    </source>
</evidence>
<comment type="caution">
    <text evidence="7">The sequence shown here is derived from an EMBL/GenBank/DDBJ whole genome shotgun (WGS) entry which is preliminary data.</text>
</comment>
<keyword evidence="5 6" id="KW-0472">Membrane</keyword>
<dbReference type="EMBL" id="AYZK01000002">
    <property type="protein sequence ID" value="KRM87385.1"/>
    <property type="molecule type" value="Genomic_DNA"/>
</dbReference>
<dbReference type="PANTHER" id="PTHR30213">
    <property type="entry name" value="INNER MEMBRANE PROTEIN YHJD"/>
    <property type="match status" value="1"/>
</dbReference>
<dbReference type="Proteomes" id="UP000051789">
    <property type="component" value="Unassembled WGS sequence"/>
</dbReference>
<keyword evidence="2" id="KW-1003">Cell membrane</keyword>
<dbReference type="PANTHER" id="PTHR30213:SF0">
    <property type="entry name" value="UPF0761 MEMBRANE PROTEIN YIHY"/>
    <property type="match status" value="1"/>
</dbReference>
<evidence type="ECO:0000256" key="2">
    <source>
        <dbReference type="ARBA" id="ARBA00022475"/>
    </source>
</evidence>
<dbReference type="STRING" id="1423810.FD19_GL000886"/>
<dbReference type="Pfam" id="PF03631">
    <property type="entry name" value="Virul_fac_BrkB"/>
    <property type="match status" value="1"/>
</dbReference>
<sequence>MPKRTVFGHRVSAASWQELHDRNEQRHQPIHRQHLTPKQRWAAILDLLGRRVNAAQIDQTAAAMAYYAILSAFPAALIVFNLVSRIGVSSFGLRTTVTQVVPANVMATIRPVLASLAAKPNTTWVGIGTIFTLWAASLCIASMRSGFNRAYGIRATVQNFFISRLVSMVLTVILIAVVLAVVLVFTFGRQVLEWVVENTSIRNYWVSAFQSVKWPITIVVLVVAFTLCYYLMPNAKMRFWTIMPGAVFATVGWIVVSYAFSLYMRYFGSGFSAYGTLAAFVVLLLWLFVNSFIVMVGAVLNACVYEYFYGQIHGSKGRVHDFAQTRIHWHPHHR</sequence>
<accession>A0A0R2CG11</accession>
<feature type="transmembrane region" description="Helical" evidence="6">
    <location>
        <begin position="212"/>
        <end position="232"/>
    </location>
</feature>
<comment type="subcellular location">
    <subcellularLocation>
        <location evidence="1">Cell membrane</location>
        <topology evidence="1">Multi-pass membrane protein</topology>
    </subcellularLocation>
</comment>
<dbReference type="GO" id="GO:0005886">
    <property type="term" value="C:plasma membrane"/>
    <property type="evidence" value="ECO:0007669"/>
    <property type="project" value="UniProtKB-SubCell"/>
</dbReference>
<dbReference type="NCBIfam" id="TIGR00765">
    <property type="entry name" value="yihY_not_rbn"/>
    <property type="match status" value="1"/>
</dbReference>
<evidence type="ECO:0000313" key="7">
    <source>
        <dbReference type="EMBL" id="KRM87385.1"/>
    </source>
</evidence>
<organism evidence="7 8">
    <name type="scientific">Lacticaseibacillus thailandensis DSM 22698 = JCM 13996</name>
    <dbReference type="NCBI Taxonomy" id="1423810"/>
    <lineage>
        <taxon>Bacteria</taxon>
        <taxon>Bacillati</taxon>
        <taxon>Bacillota</taxon>
        <taxon>Bacilli</taxon>
        <taxon>Lactobacillales</taxon>
        <taxon>Lactobacillaceae</taxon>
        <taxon>Lacticaseibacillus</taxon>
    </lineage>
</organism>
<dbReference type="InterPro" id="IPR017039">
    <property type="entry name" value="Virul_fac_BrkB"/>
</dbReference>
<feature type="transmembrane region" description="Helical" evidence="6">
    <location>
        <begin position="123"/>
        <end position="144"/>
    </location>
</feature>
<keyword evidence="8" id="KW-1185">Reference proteome</keyword>
<evidence type="ECO:0000313" key="8">
    <source>
        <dbReference type="Proteomes" id="UP000051789"/>
    </source>
</evidence>
<dbReference type="PATRIC" id="fig|1423810.4.peg.913"/>
<feature type="transmembrane region" description="Helical" evidence="6">
    <location>
        <begin position="280"/>
        <end position="308"/>
    </location>
</feature>
<gene>
    <name evidence="7" type="ORF">FD19_GL000886</name>
</gene>
<keyword evidence="4 6" id="KW-1133">Transmembrane helix</keyword>
<evidence type="ECO:0000256" key="6">
    <source>
        <dbReference type="SAM" id="Phobius"/>
    </source>
</evidence>
<feature type="transmembrane region" description="Helical" evidence="6">
    <location>
        <begin position="64"/>
        <end position="83"/>
    </location>
</feature>
<name>A0A0R2CG11_9LACO</name>
<reference evidence="7 8" key="1">
    <citation type="journal article" date="2015" name="Genome Announc.">
        <title>Expanding the biotechnology potential of lactobacilli through comparative genomics of 213 strains and associated genera.</title>
        <authorList>
            <person name="Sun Z."/>
            <person name="Harris H.M."/>
            <person name="McCann A."/>
            <person name="Guo C."/>
            <person name="Argimon S."/>
            <person name="Zhang W."/>
            <person name="Yang X."/>
            <person name="Jeffery I.B."/>
            <person name="Cooney J.C."/>
            <person name="Kagawa T.F."/>
            <person name="Liu W."/>
            <person name="Song Y."/>
            <person name="Salvetti E."/>
            <person name="Wrobel A."/>
            <person name="Rasinkangas P."/>
            <person name="Parkhill J."/>
            <person name="Rea M.C."/>
            <person name="O'Sullivan O."/>
            <person name="Ritari J."/>
            <person name="Douillard F.P."/>
            <person name="Paul Ross R."/>
            <person name="Yang R."/>
            <person name="Briner A.E."/>
            <person name="Felis G.E."/>
            <person name="de Vos W.M."/>
            <person name="Barrangou R."/>
            <person name="Klaenhammer T.R."/>
            <person name="Caufield P.W."/>
            <person name="Cui Y."/>
            <person name="Zhang H."/>
            <person name="O'Toole P.W."/>
        </authorList>
    </citation>
    <scope>NUCLEOTIDE SEQUENCE [LARGE SCALE GENOMIC DNA]</scope>
    <source>
        <strain evidence="7 8">DSM 22698</strain>
    </source>
</reference>
<evidence type="ECO:0000256" key="4">
    <source>
        <dbReference type="ARBA" id="ARBA00022989"/>
    </source>
</evidence>
<dbReference type="PIRSF" id="PIRSF035875">
    <property type="entry name" value="RNase_BN"/>
    <property type="match status" value="1"/>
</dbReference>
<feature type="transmembrane region" description="Helical" evidence="6">
    <location>
        <begin position="239"/>
        <end position="260"/>
    </location>
</feature>
<evidence type="ECO:0000256" key="3">
    <source>
        <dbReference type="ARBA" id="ARBA00022692"/>
    </source>
</evidence>